<evidence type="ECO:0000313" key="7">
    <source>
        <dbReference type="EMBL" id="MDQ7917289.1"/>
    </source>
</evidence>
<evidence type="ECO:0000256" key="2">
    <source>
        <dbReference type="ARBA" id="ARBA00022692"/>
    </source>
</evidence>
<organism evidence="7 8">
    <name type="scientific">Mesonia profundi</name>
    <dbReference type="NCBI Taxonomy" id="3070998"/>
    <lineage>
        <taxon>Bacteria</taxon>
        <taxon>Pseudomonadati</taxon>
        <taxon>Bacteroidota</taxon>
        <taxon>Flavobacteriia</taxon>
        <taxon>Flavobacteriales</taxon>
        <taxon>Flavobacteriaceae</taxon>
        <taxon>Mesonia</taxon>
    </lineage>
</organism>
<evidence type="ECO:0000256" key="4">
    <source>
        <dbReference type="ARBA" id="ARBA00023136"/>
    </source>
</evidence>
<dbReference type="EMBL" id="JAVHUL010000014">
    <property type="protein sequence ID" value="MDQ7917289.1"/>
    <property type="molecule type" value="Genomic_DNA"/>
</dbReference>
<protein>
    <submittedName>
        <fullName evidence="7">Translocation/assembly module TamB domain-containing protein</fullName>
    </submittedName>
</protein>
<dbReference type="Proteomes" id="UP001230915">
    <property type="component" value="Unassembled WGS sequence"/>
</dbReference>
<evidence type="ECO:0000256" key="5">
    <source>
        <dbReference type="SAM" id="SignalP"/>
    </source>
</evidence>
<name>A0ABU1A353_9FLAO</name>
<evidence type="ECO:0000256" key="3">
    <source>
        <dbReference type="ARBA" id="ARBA00022989"/>
    </source>
</evidence>
<accession>A0ABU1A353</accession>
<keyword evidence="4" id="KW-0472">Membrane</keyword>
<feature type="domain" description="Translocation and assembly module TamB C-terminal" evidence="6">
    <location>
        <begin position="1001"/>
        <end position="1423"/>
    </location>
</feature>
<feature type="chain" id="PRO_5046117219" evidence="5">
    <location>
        <begin position="21"/>
        <end position="1466"/>
    </location>
</feature>
<evidence type="ECO:0000256" key="1">
    <source>
        <dbReference type="ARBA" id="ARBA00004167"/>
    </source>
</evidence>
<proteinExistence type="predicted"/>
<feature type="signal peptide" evidence="5">
    <location>
        <begin position="1"/>
        <end position="20"/>
    </location>
</feature>
<dbReference type="InterPro" id="IPR007452">
    <property type="entry name" value="TamB_C"/>
</dbReference>
<dbReference type="PANTHER" id="PTHR36985">
    <property type="entry name" value="TRANSLOCATION AND ASSEMBLY MODULE SUBUNIT TAMB"/>
    <property type="match status" value="1"/>
</dbReference>
<sequence>MLLFLLLVLVFSIPSVQTFTANKVTQLLYEKYDAKIDVKNLSISYDGRVVLEHVFIADHHQDTLISANELKTSLINIPGLLTGYDLDFANAEVDQLKLHIKRYKGEEEDNLNIFAQKFDSGKPKTKDFSLTIDHIQVLNGTFTFVDENNSHPNLVSLSELNINAFNLLVDNSDVYVDVNSLNGIEGRGIPIKNLQTKFSYTSKLMNLKDLLLETEESSILGDIKFNYNDPEDFNDFENKVQLAGKFGASSVNTNDLKVFYEEFGNNETFKFEGDLSGTLNDLNLDNWQMHGMDRSLIDGNLNLKNMLAEDPSNFSLEGNFNQLTTNYYDLVNLLPRVLGNTLPKELIEIGNINLSGYLKATPTTVSTNSKVNSQLGNAILKVDLGTLNDPDFTTYKGDVVFKDFNLGKLLGNDQLGKTSFNLKVDGTGFSQNTLNTKLNGSIEKLRFNNYTYHDINVSGILRNPYFNGKLVINDPNLQFDFDGLIDVSDKQNVYDFNANVTYADLHRLNFVNRDTLSIFKGKVMMNMRGTTIDNAEGEIILTGASYQNQTNVYEFEEFTVTSSFKDEVRKITVSSPDIINGEVVGKFNLGEVPALFKNSIGNLYANYEPIPIESNQYLDFNFDIYNKIIEVVLPDIKLSPNTFIRGSVESEEDDFKLTFKSPEMEVFKNKLQEIDLQIDNSNPLFNAYIEVDSISTKFYNASKFNLINVTLRDTLFVRTEFRGGDYNDDAFNLSFYHTINEDNKSVVGFRKSNFKFKEAKWYLNKENLKNQKLVFDNEFKTFELDTLLISHQDELIKLSGELTDSTYKNFHADFLNVDLKKITPSIDSLNLGGIVNGELNFLQKEGVYYPSSSLGIKNVSINETDYGDLDLSIEGNKSLTSYQIDAILKNEEYEFLKAKGGINVSSDDSNIDLTVDLDKFKLDAFSALGGDVITNIRGEASGQAKISGDYSNPDISGRLTLDEAGAKIPYLNVDLDFEQEAIVDLSNQEFLFNKIDVTDIKYKTKGVLNGTISHQKFSKWELDLEINAPDRLLVLDTEATEESLYYGTAFINGNASIKGPTDALKITVNAKTEKGTIFKIPLSDTETIGDNSFIYFLTREEKIAREQGKEIETKPVKGLELVFDLDVTNDAEVEVVVDQNSGSSLRGRGAGTLLIEINTNGKFNMWGDFVAYEGVYNFKYGGLVQKEFQVVSGGNLTWDGSPTRANLNVRALYETSANPAILLENPTINRNIPIEVFINLNGELTEADLSFDIEYPNLSSVVKSELEYRISDKQSTELQALSLITQGSFYSQNAPGQNAAPGNLLLERASGLFDDIFSDEDGKFKVGINYVQGARTQDQDVADRFGVTLSTQISKRILLNGRVGVPVGGVTESVVVGNVEIDLLLNEDGTLRAKLFNRENNIQYIGEQLGYTQGVGLSYSVDFDTFKELIRKMLNKEVEKKEQVPEEVEENPKSLAPDYIQFPGLD</sequence>
<reference evidence="7 8" key="1">
    <citation type="submission" date="2023-08" db="EMBL/GenBank/DDBJ databases">
        <title>Mesonia sp. MT50, isolated from deep-sea sediment of the Mariana Trench.</title>
        <authorList>
            <person name="Fu H."/>
        </authorList>
    </citation>
    <scope>NUCLEOTIDE SEQUENCE [LARGE SCALE GENOMIC DNA]</scope>
    <source>
        <strain evidence="7 8">MT50</strain>
    </source>
</reference>
<dbReference type="RefSeq" id="WP_308863999.1">
    <property type="nucleotide sequence ID" value="NZ_JAVHUL010000014.1"/>
</dbReference>
<comment type="caution">
    <text evidence="7">The sequence shown here is derived from an EMBL/GenBank/DDBJ whole genome shotgun (WGS) entry which is preliminary data.</text>
</comment>
<evidence type="ECO:0000313" key="8">
    <source>
        <dbReference type="Proteomes" id="UP001230915"/>
    </source>
</evidence>
<evidence type="ECO:0000259" key="6">
    <source>
        <dbReference type="Pfam" id="PF04357"/>
    </source>
</evidence>
<keyword evidence="2" id="KW-0812">Transmembrane</keyword>
<keyword evidence="8" id="KW-1185">Reference proteome</keyword>
<gene>
    <name evidence="7" type="ORF">RBU60_06850</name>
</gene>
<keyword evidence="3" id="KW-1133">Transmembrane helix</keyword>
<comment type="subcellular location">
    <subcellularLocation>
        <location evidence="1">Membrane</location>
        <topology evidence="1">Single-pass membrane protein</topology>
    </subcellularLocation>
</comment>
<dbReference type="PANTHER" id="PTHR36985:SF1">
    <property type="entry name" value="TRANSLOCATION AND ASSEMBLY MODULE SUBUNIT TAMB"/>
    <property type="match status" value="1"/>
</dbReference>
<keyword evidence="5" id="KW-0732">Signal</keyword>
<dbReference type="Pfam" id="PF04357">
    <property type="entry name" value="TamB"/>
    <property type="match status" value="1"/>
</dbReference>